<dbReference type="InterPro" id="IPR004265">
    <property type="entry name" value="Dirigent"/>
</dbReference>
<dbReference type="GO" id="GO:0048046">
    <property type="term" value="C:apoplast"/>
    <property type="evidence" value="ECO:0007669"/>
    <property type="project" value="UniProtKB-SubCell"/>
</dbReference>
<feature type="signal peptide" evidence="4">
    <location>
        <begin position="1"/>
        <end position="29"/>
    </location>
</feature>
<dbReference type="Gene3D" id="2.40.480.10">
    <property type="entry name" value="Allene oxide cyclase-like"/>
    <property type="match status" value="1"/>
</dbReference>
<evidence type="ECO:0000256" key="1">
    <source>
        <dbReference type="ARBA" id="ARBA00010746"/>
    </source>
</evidence>
<dbReference type="AlphaFoldDB" id="A0ABC8STH2"/>
<keyword evidence="6" id="KW-1185">Reference proteome</keyword>
<dbReference type="InterPro" id="IPR044859">
    <property type="entry name" value="Allene_oxi_cyc_Dirigent"/>
</dbReference>
<evidence type="ECO:0000256" key="4">
    <source>
        <dbReference type="RuleBase" id="RU363099"/>
    </source>
</evidence>
<organism evidence="5 6">
    <name type="scientific">Ilex paraguariensis</name>
    <name type="common">yerba mate</name>
    <dbReference type="NCBI Taxonomy" id="185542"/>
    <lineage>
        <taxon>Eukaryota</taxon>
        <taxon>Viridiplantae</taxon>
        <taxon>Streptophyta</taxon>
        <taxon>Embryophyta</taxon>
        <taxon>Tracheophyta</taxon>
        <taxon>Spermatophyta</taxon>
        <taxon>Magnoliopsida</taxon>
        <taxon>eudicotyledons</taxon>
        <taxon>Gunneridae</taxon>
        <taxon>Pentapetalae</taxon>
        <taxon>asterids</taxon>
        <taxon>campanulids</taxon>
        <taxon>Aquifoliales</taxon>
        <taxon>Aquifoliaceae</taxon>
        <taxon>Ilex</taxon>
    </lineage>
</organism>
<name>A0ABC8STH2_9AQUA</name>
<feature type="chain" id="PRO_5044532880" description="Dirigent protein" evidence="4">
    <location>
        <begin position="30"/>
        <end position="197"/>
    </location>
</feature>
<comment type="subunit">
    <text evidence="2 4">Homodimer.</text>
</comment>
<reference evidence="5 6" key="1">
    <citation type="submission" date="2024-02" db="EMBL/GenBank/DDBJ databases">
        <authorList>
            <person name="Vignale AGUSTIN F."/>
            <person name="Sosa J E."/>
            <person name="Modenutti C."/>
        </authorList>
    </citation>
    <scope>NUCLEOTIDE SEQUENCE [LARGE SCALE GENOMIC DNA]</scope>
</reference>
<accession>A0ABC8STH2</accession>
<keyword evidence="4" id="KW-0052">Apoplast</keyword>
<proteinExistence type="inferred from homology"/>
<dbReference type="PANTHER" id="PTHR21495">
    <property type="entry name" value="NUCLEOPORIN-RELATED"/>
    <property type="match status" value="1"/>
</dbReference>
<comment type="caution">
    <text evidence="5">The sequence shown here is derived from an EMBL/GenBank/DDBJ whole genome shotgun (WGS) entry which is preliminary data.</text>
</comment>
<evidence type="ECO:0000256" key="2">
    <source>
        <dbReference type="ARBA" id="ARBA00011738"/>
    </source>
</evidence>
<keyword evidence="3 4" id="KW-0964">Secreted</keyword>
<keyword evidence="4" id="KW-0732">Signal</keyword>
<dbReference type="EMBL" id="CAUOFW020003092">
    <property type="protein sequence ID" value="CAK9157992.1"/>
    <property type="molecule type" value="Genomic_DNA"/>
</dbReference>
<dbReference type="Pfam" id="PF03018">
    <property type="entry name" value="Dirigent"/>
    <property type="match status" value="1"/>
</dbReference>
<sequence length="197" mass="21376">MAPKSHKNPTKLFLQCLLAMFLCSQSSQGTELKETFITVYLQDRSAGPGTPGGLNYTVVPVTGIPGKLWAFNSFGTIYSGDDPLTEGRDEGSAPVGRMQGIFVTASLDGTIVQISASLVFTNKKYNGSTLELQGASSYLNTVREVAVVGGTGKFRYARGFATFETIYYEASTVYCLIQCNVTVQHYENLSTKDYSLI</sequence>
<dbReference type="Proteomes" id="UP001642360">
    <property type="component" value="Unassembled WGS sequence"/>
</dbReference>
<dbReference type="GO" id="GO:0009699">
    <property type="term" value="P:phenylpropanoid biosynthetic process"/>
    <property type="evidence" value="ECO:0007669"/>
    <property type="project" value="UniProtKB-ARBA"/>
</dbReference>
<evidence type="ECO:0000313" key="6">
    <source>
        <dbReference type="Proteomes" id="UP001642360"/>
    </source>
</evidence>
<evidence type="ECO:0000313" key="5">
    <source>
        <dbReference type="EMBL" id="CAK9157992.1"/>
    </source>
</evidence>
<gene>
    <name evidence="5" type="ORF">ILEXP_LOCUS26571</name>
</gene>
<comment type="similarity">
    <text evidence="1 4">Belongs to the plant dirigent protein family.</text>
</comment>
<evidence type="ECO:0000256" key="3">
    <source>
        <dbReference type="ARBA" id="ARBA00022525"/>
    </source>
</evidence>
<protein>
    <recommendedName>
        <fullName evidence="4">Dirigent protein</fullName>
    </recommendedName>
</protein>
<comment type="subcellular location">
    <subcellularLocation>
        <location evidence="4">Secreted</location>
        <location evidence="4">Extracellular space</location>
        <location evidence="4">Apoplast</location>
    </subcellularLocation>
</comment>
<comment type="function">
    <text evidence="4">Dirigent proteins impart stereoselectivity on the phenoxy radical-coupling reaction, yielding optically active lignans from two molecules of coniferyl alcohol in the biosynthesis of lignans, flavonolignans, and alkaloids and thus plays a central role in plant secondary metabolism.</text>
</comment>